<dbReference type="Pfam" id="PF14285">
    <property type="entry name" value="DUF4367"/>
    <property type="match status" value="1"/>
</dbReference>
<dbReference type="Proteomes" id="UP000263014">
    <property type="component" value="Unassembled WGS sequence"/>
</dbReference>
<dbReference type="GeneID" id="93150293"/>
<comment type="caution">
    <text evidence="4">The sequence shown here is derived from an EMBL/GenBank/DDBJ whole genome shotgun (WGS) entry which is preliminary data.</text>
</comment>
<dbReference type="EMBL" id="WNME01000003">
    <property type="protein sequence ID" value="MUB62696.1"/>
    <property type="molecule type" value="Genomic_DNA"/>
</dbReference>
<proteinExistence type="predicted"/>
<reference evidence="4 5" key="1">
    <citation type="submission" date="2018-08" db="EMBL/GenBank/DDBJ databases">
        <title>A genome reference for cultivated species of the human gut microbiota.</title>
        <authorList>
            <person name="Zou Y."/>
            <person name="Xue W."/>
            <person name="Luo G."/>
        </authorList>
    </citation>
    <scope>NUCLEOTIDE SEQUENCE [LARGE SCALE GENOMIC DNA]</scope>
    <source>
        <strain evidence="4 5">TM09-12</strain>
    </source>
</reference>
<keyword evidence="1" id="KW-0472">Membrane</keyword>
<evidence type="ECO:0000313" key="4">
    <source>
        <dbReference type="EMBL" id="RGJ06044.1"/>
    </source>
</evidence>
<dbReference type="OrthoDB" id="1957888at2"/>
<reference evidence="3 6" key="2">
    <citation type="submission" date="2019-09" db="EMBL/GenBank/DDBJ databases">
        <title>Draft genome sequencing of Hungatella hathewayi 123Y-2.</title>
        <authorList>
            <person name="Lv Q."/>
            <person name="Li S."/>
        </authorList>
    </citation>
    <scope>NUCLEOTIDE SEQUENCE [LARGE SCALE GENOMIC DNA]</scope>
    <source>
        <strain evidence="3 6">123Y-2</strain>
    </source>
</reference>
<dbReference type="RefSeq" id="WP_055650794.1">
    <property type="nucleotide sequence ID" value="NZ_CABJBJ010000011.1"/>
</dbReference>
<keyword evidence="1" id="KW-0812">Transmembrane</keyword>
<evidence type="ECO:0000256" key="1">
    <source>
        <dbReference type="SAM" id="Phobius"/>
    </source>
</evidence>
<evidence type="ECO:0000259" key="2">
    <source>
        <dbReference type="Pfam" id="PF14285"/>
    </source>
</evidence>
<keyword evidence="1" id="KW-1133">Transmembrane helix</keyword>
<gene>
    <name evidence="4" type="ORF">DXD79_08555</name>
    <name evidence="3" type="ORF">GNE07_06425</name>
</gene>
<name>A0A174V5G5_9FIRM</name>
<feature type="domain" description="DUF4367" evidence="2">
    <location>
        <begin position="122"/>
        <end position="225"/>
    </location>
</feature>
<accession>A0A174V5G5</accession>
<dbReference type="AlphaFoldDB" id="A0A174V5G5"/>
<dbReference type="Proteomes" id="UP000434223">
    <property type="component" value="Unassembled WGS sequence"/>
</dbReference>
<feature type="transmembrane region" description="Helical" evidence="1">
    <location>
        <begin position="67"/>
        <end position="89"/>
    </location>
</feature>
<organism evidence="4 5">
    <name type="scientific">Hungatella hathewayi</name>
    <dbReference type="NCBI Taxonomy" id="154046"/>
    <lineage>
        <taxon>Bacteria</taxon>
        <taxon>Bacillati</taxon>
        <taxon>Bacillota</taxon>
        <taxon>Clostridia</taxon>
        <taxon>Lachnospirales</taxon>
        <taxon>Lachnospiraceae</taxon>
        <taxon>Hungatella</taxon>
    </lineage>
</organism>
<dbReference type="EMBL" id="QSON01000003">
    <property type="protein sequence ID" value="RGJ06044.1"/>
    <property type="molecule type" value="Genomic_DNA"/>
</dbReference>
<evidence type="ECO:0000313" key="5">
    <source>
        <dbReference type="Proteomes" id="UP000263014"/>
    </source>
</evidence>
<sequence length="226" mass="26383">MKSEWNDTWFEVLLKAAVIQNSLNEIEQYPPQEEMHKLQISDACDHKIRKMIKRFCRRQRFSKARRIMKKTVAIIFMTIGISFIALLQFKEVRAACYNILVQITSKYIQFDYNAPDEELEPINIGYVPEGFYKIEDSNYAGMHSIRYENENGEKISLHNYKSGGSNLDNEHHAITDVTINGSPGQYFSATDEKSQNMLIWYNDKGFFIIATYLDKDEILKIAENIK</sequence>
<dbReference type="InterPro" id="IPR025377">
    <property type="entry name" value="DUF4367"/>
</dbReference>
<protein>
    <submittedName>
        <fullName evidence="4">DUF4367 domain-containing protein</fullName>
    </submittedName>
</protein>
<evidence type="ECO:0000313" key="3">
    <source>
        <dbReference type="EMBL" id="MUB62696.1"/>
    </source>
</evidence>
<evidence type="ECO:0000313" key="6">
    <source>
        <dbReference type="Proteomes" id="UP000434223"/>
    </source>
</evidence>